<dbReference type="EMBL" id="NNAY01004381">
    <property type="protein sequence ID" value="OXU17975.1"/>
    <property type="molecule type" value="Genomic_DNA"/>
</dbReference>
<accession>A0A232EI02</accession>
<evidence type="ECO:0000313" key="1">
    <source>
        <dbReference type="EMBL" id="OXU17975.1"/>
    </source>
</evidence>
<name>A0A232EI02_9HYME</name>
<reference evidence="1 2" key="1">
    <citation type="journal article" date="2017" name="Curr. Biol.">
        <title>The Evolution of Venom by Co-option of Single-Copy Genes.</title>
        <authorList>
            <person name="Martinson E.O."/>
            <person name="Mrinalini"/>
            <person name="Kelkar Y.D."/>
            <person name="Chang C.H."/>
            <person name="Werren J.H."/>
        </authorList>
    </citation>
    <scope>NUCLEOTIDE SEQUENCE [LARGE SCALE GENOMIC DNA]</scope>
    <source>
        <strain evidence="1 2">Alberta</strain>
        <tissue evidence="1">Whole body</tissue>
    </source>
</reference>
<dbReference type="AlphaFoldDB" id="A0A232EI02"/>
<sequence>MYSSDSAGITIIRRFAGMPTSGGITIDIFLFIGADTGYSNIFELMQGRPMADFRGQSRSLLPRCSLKLAFEHPSK</sequence>
<dbReference type="Proteomes" id="UP000215335">
    <property type="component" value="Unassembled WGS sequence"/>
</dbReference>
<gene>
    <name evidence="1" type="ORF">TSAR_005562</name>
</gene>
<protein>
    <submittedName>
        <fullName evidence="1">Uncharacterized protein</fullName>
    </submittedName>
</protein>
<organism evidence="1 2">
    <name type="scientific">Trichomalopsis sarcophagae</name>
    <dbReference type="NCBI Taxonomy" id="543379"/>
    <lineage>
        <taxon>Eukaryota</taxon>
        <taxon>Metazoa</taxon>
        <taxon>Ecdysozoa</taxon>
        <taxon>Arthropoda</taxon>
        <taxon>Hexapoda</taxon>
        <taxon>Insecta</taxon>
        <taxon>Pterygota</taxon>
        <taxon>Neoptera</taxon>
        <taxon>Endopterygota</taxon>
        <taxon>Hymenoptera</taxon>
        <taxon>Apocrita</taxon>
        <taxon>Proctotrupomorpha</taxon>
        <taxon>Chalcidoidea</taxon>
        <taxon>Pteromalidae</taxon>
        <taxon>Pteromalinae</taxon>
        <taxon>Trichomalopsis</taxon>
    </lineage>
</organism>
<evidence type="ECO:0000313" key="2">
    <source>
        <dbReference type="Proteomes" id="UP000215335"/>
    </source>
</evidence>
<keyword evidence="2" id="KW-1185">Reference proteome</keyword>
<proteinExistence type="predicted"/>
<comment type="caution">
    <text evidence="1">The sequence shown here is derived from an EMBL/GenBank/DDBJ whole genome shotgun (WGS) entry which is preliminary data.</text>
</comment>